<name>A0ABN6X814_9CELL</name>
<evidence type="ECO:0000313" key="3">
    <source>
        <dbReference type="Proteomes" id="UP001321475"/>
    </source>
</evidence>
<proteinExistence type="predicted"/>
<accession>A0ABN6X814</accession>
<evidence type="ECO:0000256" key="1">
    <source>
        <dbReference type="SAM" id="MobiDB-lite"/>
    </source>
</evidence>
<reference evidence="3" key="1">
    <citation type="journal article" date="2019" name="Int. J. Syst. Evol. Microbiol.">
        <title>The Global Catalogue of Microorganisms (GCM) 10K type strain sequencing project: providing services to taxonomists for standard genome sequencing and annotation.</title>
        <authorList>
            <consortium name="The Broad Institute Genomics Platform"/>
            <consortium name="The Broad Institute Genome Sequencing Center for Infectious Disease"/>
            <person name="Wu L."/>
            <person name="Ma J."/>
        </authorList>
    </citation>
    <scope>NUCLEOTIDE SEQUENCE [LARGE SCALE GENOMIC DNA]</scope>
    <source>
        <strain evidence="3">NBRC 108565</strain>
    </source>
</reference>
<keyword evidence="3" id="KW-1185">Reference proteome</keyword>
<dbReference type="EMBL" id="AP027729">
    <property type="protein sequence ID" value="BDZ40897.1"/>
    <property type="molecule type" value="Genomic_DNA"/>
</dbReference>
<evidence type="ECO:0000313" key="2">
    <source>
        <dbReference type="EMBL" id="BDZ40897.1"/>
    </source>
</evidence>
<feature type="compositionally biased region" description="Gly residues" evidence="1">
    <location>
        <begin position="150"/>
        <end position="159"/>
    </location>
</feature>
<feature type="compositionally biased region" description="Basic and acidic residues" evidence="1">
    <location>
        <begin position="41"/>
        <end position="50"/>
    </location>
</feature>
<dbReference type="Proteomes" id="UP001321475">
    <property type="component" value="Chromosome"/>
</dbReference>
<organism evidence="2 3">
    <name type="scientific">Paraoerskovia sediminicola</name>
    <dbReference type="NCBI Taxonomy" id="1138587"/>
    <lineage>
        <taxon>Bacteria</taxon>
        <taxon>Bacillati</taxon>
        <taxon>Actinomycetota</taxon>
        <taxon>Actinomycetes</taxon>
        <taxon>Micrococcales</taxon>
        <taxon>Cellulomonadaceae</taxon>
        <taxon>Paraoerskovia</taxon>
    </lineage>
</organism>
<sequence length="159" mass="16066">MLGGERVDLGSVGHRVLRPGDERRAGALRDVARAHLVAESLDGRRGRTDPDEPGVGDGLGEVGALGEEPVPGVHGVGTGAARDVDELGDVQVRLGGTDPGERVGLVGERDVHGLTVRVGVHRHGGDPGVGAGADDADGDLAAVRDEHLGDAGGRGHGSR</sequence>
<protein>
    <submittedName>
        <fullName evidence="2">Uncharacterized protein</fullName>
    </submittedName>
</protein>
<feature type="region of interest" description="Disordered" evidence="1">
    <location>
        <begin position="120"/>
        <end position="159"/>
    </location>
</feature>
<gene>
    <name evidence="2" type="ORF">GCM10025865_01960</name>
</gene>
<feature type="region of interest" description="Disordered" evidence="1">
    <location>
        <begin position="41"/>
        <end position="82"/>
    </location>
</feature>